<dbReference type="RefSeq" id="WP_140511105.1">
    <property type="nucleotide sequence ID" value="NZ_RCZH01000018.1"/>
</dbReference>
<dbReference type="Gene3D" id="1.10.10.10">
    <property type="entry name" value="Winged helix-like DNA-binding domain superfamily/Winged helix DNA-binding domain"/>
    <property type="match status" value="1"/>
</dbReference>
<dbReference type="SUPFAM" id="SSF51206">
    <property type="entry name" value="cAMP-binding domain-like"/>
    <property type="match status" value="1"/>
</dbReference>
<evidence type="ECO:0000259" key="5">
    <source>
        <dbReference type="PROSITE" id="PS51063"/>
    </source>
</evidence>
<dbReference type="PRINTS" id="PR00034">
    <property type="entry name" value="HTHCRP"/>
</dbReference>
<dbReference type="InterPro" id="IPR012318">
    <property type="entry name" value="HTH_CRP"/>
</dbReference>
<dbReference type="InterPro" id="IPR036390">
    <property type="entry name" value="WH_DNA-bd_sf"/>
</dbReference>
<protein>
    <submittedName>
        <fullName evidence="6">Crp/Fnr family transcriptional regulator</fullName>
    </submittedName>
</protein>
<organism evidence="6 7">
    <name type="scientific">Flavobacterium pectinovorum</name>
    <dbReference type="NCBI Taxonomy" id="29533"/>
    <lineage>
        <taxon>Bacteria</taxon>
        <taxon>Pseudomonadati</taxon>
        <taxon>Bacteroidota</taxon>
        <taxon>Flavobacteriia</taxon>
        <taxon>Flavobacteriales</taxon>
        <taxon>Flavobacteriaceae</taxon>
        <taxon>Flavobacterium</taxon>
    </lineage>
</organism>
<evidence type="ECO:0000256" key="1">
    <source>
        <dbReference type="ARBA" id="ARBA00023015"/>
    </source>
</evidence>
<dbReference type="Gene3D" id="2.60.120.10">
    <property type="entry name" value="Jelly Rolls"/>
    <property type="match status" value="1"/>
</dbReference>
<keyword evidence="1" id="KW-0805">Transcription regulation</keyword>
<dbReference type="AlphaFoldDB" id="A0A502EE75"/>
<dbReference type="EMBL" id="RCZH01000018">
    <property type="protein sequence ID" value="TPG34770.1"/>
    <property type="molecule type" value="Genomic_DNA"/>
</dbReference>
<dbReference type="PROSITE" id="PS51063">
    <property type="entry name" value="HTH_CRP_2"/>
    <property type="match status" value="1"/>
</dbReference>
<dbReference type="SUPFAM" id="SSF46785">
    <property type="entry name" value="Winged helix' DNA-binding domain"/>
    <property type="match status" value="1"/>
</dbReference>
<accession>A0A502EE75</accession>
<dbReference type="Pfam" id="PF00027">
    <property type="entry name" value="cNMP_binding"/>
    <property type="match status" value="1"/>
</dbReference>
<evidence type="ECO:0000256" key="3">
    <source>
        <dbReference type="ARBA" id="ARBA00023163"/>
    </source>
</evidence>
<dbReference type="SMART" id="SM00419">
    <property type="entry name" value="HTH_CRP"/>
    <property type="match status" value="1"/>
</dbReference>
<dbReference type="GO" id="GO:0003677">
    <property type="term" value="F:DNA binding"/>
    <property type="evidence" value="ECO:0007669"/>
    <property type="project" value="UniProtKB-KW"/>
</dbReference>
<comment type="caution">
    <text evidence="6">The sequence shown here is derived from an EMBL/GenBank/DDBJ whole genome shotgun (WGS) entry which is preliminary data.</text>
</comment>
<dbReference type="InterPro" id="IPR000595">
    <property type="entry name" value="cNMP-bd_dom"/>
</dbReference>
<dbReference type="PROSITE" id="PS50042">
    <property type="entry name" value="CNMP_BINDING_3"/>
    <property type="match status" value="1"/>
</dbReference>
<dbReference type="OrthoDB" id="9127033at2"/>
<evidence type="ECO:0000259" key="4">
    <source>
        <dbReference type="PROSITE" id="PS50042"/>
    </source>
</evidence>
<dbReference type="CDD" id="cd00038">
    <property type="entry name" value="CAP_ED"/>
    <property type="match status" value="1"/>
</dbReference>
<dbReference type="PROSITE" id="PS00042">
    <property type="entry name" value="HTH_CRP_1"/>
    <property type="match status" value="1"/>
</dbReference>
<dbReference type="InterPro" id="IPR018490">
    <property type="entry name" value="cNMP-bd_dom_sf"/>
</dbReference>
<dbReference type="SMART" id="SM00100">
    <property type="entry name" value="cNMP"/>
    <property type="match status" value="1"/>
</dbReference>
<dbReference type="InterPro" id="IPR050397">
    <property type="entry name" value="Env_Response_Regulators"/>
</dbReference>
<gene>
    <name evidence="6" type="ORF">EAH81_22040</name>
</gene>
<dbReference type="InterPro" id="IPR036388">
    <property type="entry name" value="WH-like_DNA-bd_sf"/>
</dbReference>
<sequence>MRDFFSQFDFQSDLLFEDLTESENQAVENTMESLAIKKGSMLFYEGGIPTGIYQIKQGKAKKFKRGFTGDEQIFYIYTPQDVLGYHALLGQERYQDSCEALEDLKVNFIAKEDFLRLLREIPALQQKLIKNIGHEFGVLANIIAVLAQKNQNARLALFLLLLENRFNRNSPTVKGIDLTRDDLANLIGTSQESLGRSLKQFKEQGCIETDKRNIYIKDSLQLEQLLQVKID</sequence>
<evidence type="ECO:0000313" key="6">
    <source>
        <dbReference type="EMBL" id="TPG34770.1"/>
    </source>
</evidence>
<feature type="domain" description="HTH crp-type" evidence="5">
    <location>
        <begin position="149"/>
        <end position="220"/>
    </location>
</feature>
<dbReference type="InterPro" id="IPR018335">
    <property type="entry name" value="Tscrpt_reg_HTH_Crp-type_CS"/>
</dbReference>
<dbReference type="Pfam" id="PF13545">
    <property type="entry name" value="HTH_Crp_2"/>
    <property type="match status" value="1"/>
</dbReference>
<keyword evidence="3" id="KW-0804">Transcription</keyword>
<name>A0A502EE75_9FLAO</name>
<dbReference type="PANTHER" id="PTHR24567:SF26">
    <property type="entry name" value="REGULATORY PROTEIN YEIL"/>
    <property type="match status" value="1"/>
</dbReference>
<evidence type="ECO:0000256" key="2">
    <source>
        <dbReference type="ARBA" id="ARBA00023125"/>
    </source>
</evidence>
<reference evidence="6 7" key="1">
    <citation type="journal article" date="2019" name="Environ. Microbiol.">
        <title>Species interactions and distinct microbial communities in high Arctic permafrost affected cryosols are associated with the CH4 and CO2 gas fluxes.</title>
        <authorList>
            <person name="Altshuler I."/>
            <person name="Hamel J."/>
            <person name="Turney S."/>
            <person name="Magnuson E."/>
            <person name="Levesque R."/>
            <person name="Greer C."/>
            <person name="Whyte L.G."/>
        </authorList>
    </citation>
    <scope>NUCLEOTIDE SEQUENCE [LARGE SCALE GENOMIC DNA]</scope>
    <source>
        <strain evidence="6 7">42</strain>
    </source>
</reference>
<dbReference type="Proteomes" id="UP000319700">
    <property type="component" value="Unassembled WGS sequence"/>
</dbReference>
<keyword evidence="2" id="KW-0238">DNA-binding</keyword>
<dbReference type="GO" id="GO:0003700">
    <property type="term" value="F:DNA-binding transcription factor activity"/>
    <property type="evidence" value="ECO:0007669"/>
    <property type="project" value="InterPro"/>
</dbReference>
<dbReference type="PANTHER" id="PTHR24567">
    <property type="entry name" value="CRP FAMILY TRANSCRIPTIONAL REGULATORY PROTEIN"/>
    <property type="match status" value="1"/>
</dbReference>
<feature type="domain" description="Cyclic nucleotide-binding" evidence="4">
    <location>
        <begin position="15"/>
        <end position="135"/>
    </location>
</feature>
<evidence type="ECO:0000313" key="7">
    <source>
        <dbReference type="Proteomes" id="UP000319700"/>
    </source>
</evidence>
<dbReference type="InterPro" id="IPR014710">
    <property type="entry name" value="RmlC-like_jellyroll"/>
</dbReference>
<dbReference type="GO" id="GO:0005829">
    <property type="term" value="C:cytosol"/>
    <property type="evidence" value="ECO:0007669"/>
    <property type="project" value="TreeGrafter"/>
</dbReference>
<keyword evidence="7" id="KW-1185">Reference proteome</keyword>
<proteinExistence type="predicted"/>